<dbReference type="AlphaFoldDB" id="A0AAW1L208"/>
<name>A0AAW1L208_SAPOF</name>
<dbReference type="EMBL" id="JBDFQZ010000005">
    <property type="protein sequence ID" value="KAK9726840.1"/>
    <property type="molecule type" value="Genomic_DNA"/>
</dbReference>
<comment type="caution">
    <text evidence="1">The sequence shown here is derived from an EMBL/GenBank/DDBJ whole genome shotgun (WGS) entry which is preliminary data.</text>
</comment>
<accession>A0AAW1L208</accession>
<reference evidence="1" key="1">
    <citation type="submission" date="2024-03" db="EMBL/GenBank/DDBJ databases">
        <title>WGS assembly of Saponaria officinalis var. Norfolk2.</title>
        <authorList>
            <person name="Jenkins J."/>
            <person name="Shu S."/>
            <person name="Grimwood J."/>
            <person name="Barry K."/>
            <person name="Goodstein D."/>
            <person name="Schmutz J."/>
            <person name="Leebens-Mack J."/>
            <person name="Osbourn A."/>
        </authorList>
    </citation>
    <scope>NUCLEOTIDE SEQUENCE [LARGE SCALE GENOMIC DNA]</scope>
    <source>
        <strain evidence="1">JIC</strain>
    </source>
</reference>
<dbReference type="PANTHER" id="PTHR34206:SF1">
    <property type="entry name" value="OS10G0390701 PROTEIN"/>
    <property type="match status" value="1"/>
</dbReference>
<keyword evidence="2" id="KW-1185">Reference proteome</keyword>
<dbReference type="PANTHER" id="PTHR34206">
    <property type="entry name" value="OS06G0193300 PROTEIN"/>
    <property type="match status" value="1"/>
</dbReference>
<gene>
    <name evidence="1" type="ORF">RND81_05G240900</name>
</gene>
<proteinExistence type="predicted"/>
<evidence type="ECO:0000313" key="2">
    <source>
        <dbReference type="Proteomes" id="UP001443914"/>
    </source>
</evidence>
<protein>
    <submittedName>
        <fullName evidence="1">Uncharacterized protein</fullName>
    </submittedName>
</protein>
<sequence length="131" mass="14853">MATQVSFSSSIVLHQFPSLKKSVFGLAMRSQTRLPVNKAVKLQIRCSVRNQVFEDHATGIICYKDDTGEIICEGFDEGPRLLQPHPRTPYPLRDADILDSLQKRWLQIMNGETTNENALVEERFNGLNALH</sequence>
<organism evidence="1 2">
    <name type="scientific">Saponaria officinalis</name>
    <name type="common">Common soapwort</name>
    <name type="synonym">Lychnis saponaria</name>
    <dbReference type="NCBI Taxonomy" id="3572"/>
    <lineage>
        <taxon>Eukaryota</taxon>
        <taxon>Viridiplantae</taxon>
        <taxon>Streptophyta</taxon>
        <taxon>Embryophyta</taxon>
        <taxon>Tracheophyta</taxon>
        <taxon>Spermatophyta</taxon>
        <taxon>Magnoliopsida</taxon>
        <taxon>eudicotyledons</taxon>
        <taxon>Gunneridae</taxon>
        <taxon>Pentapetalae</taxon>
        <taxon>Caryophyllales</taxon>
        <taxon>Caryophyllaceae</taxon>
        <taxon>Caryophylleae</taxon>
        <taxon>Saponaria</taxon>
    </lineage>
</organism>
<dbReference type="Proteomes" id="UP001443914">
    <property type="component" value="Unassembled WGS sequence"/>
</dbReference>
<evidence type="ECO:0000313" key="1">
    <source>
        <dbReference type="EMBL" id="KAK9726840.1"/>
    </source>
</evidence>